<dbReference type="RefSeq" id="WP_085071354.1">
    <property type="nucleotide sequence ID" value="NZ_CP019706.1"/>
</dbReference>
<gene>
    <name evidence="1" type="ORF">B1H58_15495</name>
</gene>
<organism evidence="1 2">
    <name type="scientific">Pantoea alhagi</name>
    <dbReference type="NCBI Taxonomy" id="1891675"/>
    <lineage>
        <taxon>Bacteria</taxon>
        <taxon>Pseudomonadati</taxon>
        <taxon>Pseudomonadota</taxon>
        <taxon>Gammaproteobacteria</taxon>
        <taxon>Enterobacterales</taxon>
        <taxon>Erwiniaceae</taxon>
        <taxon>Pantoea</taxon>
    </lineage>
</organism>
<dbReference type="InterPro" id="IPR056914">
    <property type="entry name" value="Gp53-like"/>
</dbReference>
<reference evidence="1 2" key="1">
    <citation type="submission" date="2017-02" db="EMBL/GenBank/DDBJ databases">
        <title>Complete genome sequence of the drought resistance-promoting endophyte Pantoea alhagi LTYR-11Z.</title>
        <authorList>
            <person name="Zhang L."/>
        </authorList>
    </citation>
    <scope>NUCLEOTIDE SEQUENCE [LARGE SCALE GENOMIC DNA]</scope>
    <source>
        <strain evidence="1 2">LTYR-11Z</strain>
    </source>
</reference>
<evidence type="ECO:0008006" key="3">
    <source>
        <dbReference type="Google" id="ProtNLM"/>
    </source>
</evidence>
<name>A0A1W6B866_9GAMM</name>
<dbReference type="KEGG" id="palh:B1H58_15495"/>
<proteinExistence type="predicted"/>
<keyword evidence="2" id="KW-1185">Reference proteome</keyword>
<dbReference type="STRING" id="1891675.B1H58_15495"/>
<dbReference type="OrthoDB" id="6460145at2"/>
<dbReference type="Proteomes" id="UP000192900">
    <property type="component" value="Chromosome"/>
</dbReference>
<evidence type="ECO:0000313" key="2">
    <source>
        <dbReference type="Proteomes" id="UP000192900"/>
    </source>
</evidence>
<dbReference type="EMBL" id="CP019706">
    <property type="protein sequence ID" value="ARJ43298.1"/>
    <property type="molecule type" value="Genomic_DNA"/>
</dbReference>
<dbReference type="Pfam" id="PF23982">
    <property type="entry name" value="XM1_gp53_minor_capsid"/>
    <property type="match status" value="1"/>
</dbReference>
<accession>A0A1W6B866</accession>
<evidence type="ECO:0000313" key="1">
    <source>
        <dbReference type="EMBL" id="ARJ43298.1"/>
    </source>
</evidence>
<sequence>MAFGFTDWDGADGTIQPGSIKRASSSNDKVWGEENLTNTPLAYGTFVAVNPAGGVMPLAADTRIHGIVVRDIYGDAAPANKTSNIGHFSHGDCVGALAVDGVDFVRGDTAYIVATGADAGKVTSEATGNIDLGYWVEDVSAGNNCVAITLGYVQQAAPAAAGE</sequence>
<protein>
    <recommendedName>
        <fullName evidence="3">DUF2190 domain-containing protein</fullName>
    </recommendedName>
</protein>
<dbReference type="AlphaFoldDB" id="A0A1W6B866"/>